<keyword evidence="8 12" id="KW-0663">Pyridoxal phosphate</keyword>
<dbReference type="GO" id="GO:0008483">
    <property type="term" value="F:transaminase activity"/>
    <property type="evidence" value="ECO:0007669"/>
    <property type="project" value="UniProtKB-KW"/>
</dbReference>
<keyword evidence="7" id="KW-0093">Biotin biosynthesis</keyword>
<dbReference type="GO" id="GO:0008710">
    <property type="term" value="F:8-amino-7-oxononanoate synthase activity"/>
    <property type="evidence" value="ECO:0007669"/>
    <property type="project" value="UniProtKB-EC"/>
</dbReference>
<evidence type="ECO:0000313" key="14">
    <source>
        <dbReference type="EMBL" id="QPJ63315.1"/>
    </source>
</evidence>
<evidence type="ECO:0000256" key="11">
    <source>
        <dbReference type="ARBA" id="ARBA00047715"/>
    </source>
</evidence>
<organism evidence="14 15">
    <name type="scientific">Candidatus Nitronauta litoralis</name>
    <dbReference type="NCBI Taxonomy" id="2705533"/>
    <lineage>
        <taxon>Bacteria</taxon>
        <taxon>Pseudomonadati</taxon>
        <taxon>Nitrospinota/Tectimicrobiota group</taxon>
        <taxon>Nitrospinota</taxon>
        <taxon>Nitrospinia</taxon>
        <taxon>Nitrospinales</taxon>
        <taxon>Nitrospinaceae</taxon>
        <taxon>Candidatus Nitronauta</taxon>
    </lineage>
</organism>
<feature type="domain" description="Aminotransferase class I/classII large" evidence="13">
    <location>
        <begin position="33"/>
        <end position="372"/>
    </location>
</feature>
<evidence type="ECO:0000259" key="13">
    <source>
        <dbReference type="Pfam" id="PF00155"/>
    </source>
</evidence>
<dbReference type="InterPro" id="IPR004839">
    <property type="entry name" value="Aminotransferase_I/II_large"/>
</dbReference>
<dbReference type="InterPro" id="IPR001917">
    <property type="entry name" value="Aminotrans_II_pyridoxalP_BS"/>
</dbReference>
<comment type="subunit">
    <text evidence="4">Homodimer.</text>
</comment>
<dbReference type="GO" id="GO:0009102">
    <property type="term" value="P:biotin biosynthetic process"/>
    <property type="evidence" value="ECO:0007669"/>
    <property type="project" value="UniProtKB-KW"/>
</dbReference>
<evidence type="ECO:0000256" key="9">
    <source>
        <dbReference type="ARBA" id="ARBA00032610"/>
    </source>
</evidence>
<dbReference type="EMBL" id="CP048685">
    <property type="protein sequence ID" value="QPJ63315.1"/>
    <property type="molecule type" value="Genomic_DNA"/>
</dbReference>
<evidence type="ECO:0000256" key="5">
    <source>
        <dbReference type="ARBA" id="ARBA00013187"/>
    </source>
</evidence>
<comment type="similarity">
    <text evidence="3">Belongs to the class-II pyridoxal-phosphate-dependent aminotransferase family. BioF subfamily.</text>
</comment>
<comment type="cofactor">
    <cofactor evidence="1 12">
        <name>pyridoxal 5'-phosphate</name>
        <dbReference type="ChEBI" id="CHEBI:597326"/>
    </cofactor>
</comment>
<dbReference type="InterPro" id="IPR015422">
    <property type="entry name" value="PyrdxlP-dep_Trfase_small"/>
</dbReference>
<dbReference type="InterPro" id="IPR015424">
    <property type="entry name" value="PyrdxlP-dep_Trfase"/>
</dbReference>
<keyword evidence="14" id="KW-0032">Aminotransferase</keyword>
<dbReference type="KEGG" id="nli:G3M70_16100"/>
<dbReference type="InterPro" id="IPR050087">
    <property type="entry name" value="AON_synthase_class-II"/>
</dbReference>
<dbReference type="PANTHER" id="PTHR13693:SF100">
    <property type="entry name" value="8-AMINO-7-OXONONANOATE SYNTHASE"/>
    <property type="match status" value="1"/>
</dbReference>
<dbReference type="Gene3D" id="3.90.1150.10">
    <property type="entry name" value="Aspartate Aminotransferase, domain 1"/>
    <property type="match status" value="1"/>
</dbReference>
<name>A0A7T0G1E7_9BACT</name>
<dbReference type="Gene3D" id="3.40.640.10">
    <property type="entry name" value="Type I PLP-dependent aspartate aminotransferase-like (Major domain)"/>
    <property type="match status" value="1"/>
</dbReference>
<comment type="pathway">
    <text evidence="2">Cofactor biosynthesis; biotin biosynthesis.</text>
</comment>
<evidence type="ECO:0000256" key="12">
    <source>
        <dbReference type="RuleBase" id="RU003693"/>
    </source>
</evidence>
<gene>
    <name evidence="14" type="ORF">G3M70_16100</name>
</gene>
<evidence type="ECO:0000256" key="3">
    <source>
        <dbReference type="ARBA" id="ARBA00010008"/>
    </source>
</evidence>
<evidence type="ECO:0000256" key="4">
    <source>
        <dbReference type="ARBA" id="ARBA00011738"/>
    </source>
</evidence>
<accession>A0A7T0G1E7</accession>
<dbReference type="InterPro" id="IPR015421">
    <property type="entry name" value="PyrdxlP-dep_Trfase_major"/>
</dbReference>
<proteinExistence type="inferred from homology"/>
<protein>
    <recommendedName>
        <fullName evidence="5">8-amino-7-oxononanoate synthase</fullName>
        <ecNumber evidence="5">2.3.1.47</ecNumber>
    </recommendedName>
    <alternativeName>
        <fullName evidence="9">7-keto-8-amino-pelargonic acid synthase</fullName>
    </alternativeName>
    <alternativeName>
        <fullName evidence="10">8-amino-7-ketopelargonate synthase</fullName>
    </alternativeName>
</protein>
<comment type="catalytic activity">
    <reaction evidence="11">
        <text>6-carboxyhexanoyl-[ACP] + L-alanine + H(+) = (8S)-8-amino-7-oxononanoate + holo-[ACP] + CO2</text>
        <dbReference type="Rhea" id="RHEA:42288"/>
        <dbReference type="Rhea" id="RHEA-COMP:9685"/>
        <dbReference type="Rhea" id="RHEA-COMP:9955"/>
        <dbReference type="ChEBI" id="CHEBI:15378"/>
        <dbReference type="ChEBI" id="CHEBI:16526"/>
        <dbReference type="ChEBI" id="CHEBI:57972"/>
        <dbReference type="ChEBI" id="CHEBI:64479"/>
        <dbReference type="ChEBI" id="CHEBI:78846"/>
        <dbReference type="ChEBI" id="CHEBI:149468"/>
        <dbReference type="EC" id="2.3.1.47"/>
    </reaction>
</comment>
<evidence type="ECO:0000313" key="15">
    <source>
        <dbReference type="Proteomes" id="UP000594688"/>
    </source>
</evidence>
<dbReference type="Pfam" id="PF00155">
    <property type="entry name" value="Aminotran_1_2"/>
    <property type="match status" value="1"/>
</dbReference>
<sequence length="380" mass="41920">MNPHITKRLQQALDQRKQAGLFRKITSAPGIRINLSSNDYLNLRTNPEIIRASQKATEDYGSGSGASPLLTGFGLLHNQLLLALQKWIGKKSGLLFNSGFMANQALVHHLPGPNDLILTDRLIHHSIAQALGQKNTNFHRFHHNDLDHLESLLEKNQKDYGTLFVFTESLYSMDGDSPDLLRLARLKQKHDFFWILDEAHALGVYGPKGEGLAKETEVLEHVDILVGTLGKSFASMGAFILTDSKEVTDYLTNFSGELIYSTFLPPAAAGTALAALDQIKCSRHQSKDLRELSTSFRSQLVEEGHKTIDGDSPIVPVIFDEPNQVLKVQEQLLDAGIAVAAIRPPTVPPGKSRLRLSLHTGINSSHLDEFLNVTNQCGVL</sequence>
<dbReference type="SUPFAM" id="SSF53383">
    <property type="entry name" value="PLP-dependent transferases"/>
    <property type="match status" value="1"/>
</dbReference>
<dbReference type="PROSITE" id="PS00599">
    <property type="entry name" value="AA_TRANSFER_CLASS_2"/>
    <property type="match status" value="1"/>
</dbReference>
<dbReference type="AlphaFoldDB" id="A0A7T0G1E7"/>
<reference evidence="14 15" key="1">
    <citation type="submission" date="2020-02" db="EMBL/GenBank/DDBJ databases">
        <title>Genomic and physiological characterization of two novel Nitrospinaceae genera.</title>
        <authorList>
            <person name="Mueller A.J."/>
            <person name="Jung M.-Y."/>
            <person name="Strachan C.R."/>
            <person name="Herbold C.W."/>
            <person name="Kirkegaard R.H."/>
            <person name="Daims H."/>
        </authorList>
    </citation>
    <scope>NUCLEOTIDE SEQUENCE [LARGE SCALE GENOMIC DNA]</scope>
    <source>
        <strain evidence="14">EB</strain>
    </source>
</reference>
<evidence type="ECO:0000256" key="8">
    <source>
        <dbReference type="ARBA" id="ARBA00022898"/>
    </source>
</evidence>
<evidence type="ECO:0000256" key="7">
    <source>
        <dbReference type="ARBA" id="ARBA00022756"/>
    </source>
</evidence>
<evidence type="ECO:0000256" key="10">
    <source>
        <dbReference type="ARBA" id="ARBA00033381"/>
    </source>
</evidence>
<dbReference type="EC" id="2.3.1.47" evidence="5"/>
<evidence type="ECO:0000256" key="6">
    <source>
        <dbReference type="ARBA" id="ARBA00022679"/>
    </source>
</evidence>
<dbReference type="GO" id="GO:0030170">
    <property type="term" value="F:pyridoxal phosphate binding"/>
    <property type="evidence" value="ECO:0007669"/>
    <property type="project" value="InterPro"/>
</dbReference>
<evidence type="ECO:0000256" key="1">
    <source>
        <dbReference type="ARBA" id="ARBA00001933"/>
    </source>
</evidence>
<evidence type="ECO:0000256" key="2">
    <source>
        <dbReference type="ARBA" id="ARBA00004746"/>
    </source>
</evidence>
<dbReference type="PANTHER" id="PTHR13693">
    <property type="entry name" value="CLASS II AMINOTRANSFERASE/8-AMINO-7-OXONONANOATE SYNTHASE"/>
    <property type="match status" value="1"/>
</dbReference>
<dbReference type="Proteomes" id="UP000594688">
    <property type="component" value="Chromosome"/>
</dbReference>
<keyword evidence="6 14" id="KW-0808">Transferase</keyword>